<feature type="compositionally biased region" description="Low complexity" evidence="1">
    <location>
        <begin position="107"/>
        <end position="117"/>
    </location>
</feature>
<evidence type="ECO:0000313" key="2">
    <source>
        <dbReference type="EMBL" id="GFR52254.1"/>
    </source>
</evidence>
<dbReference type="AlphaFoldDB" id="A0AAD3E434"/>
<feature type="region of interest" description="Disordered" evidence="1">
    <location>
        <begin position="251"/>
        <end position="272"/>
    </location>
</feature>
<dbReference type="EMBL" id="BMAR01000060">
    <property type="protein sequence ID" value="GFR52254.1"/>
    <property type="molecule type" value="Genomic_DNA"/>
</dbReference>
<feature type="region of interest" description="Disordered" evidence="1">
    <location>
        <begin position="98"/>
        <end position="117"/>
    </location>
</feature>
<feature type="non-terminal residue" evidence="2">
    <location>
        <position position="338"/>
    </location>
</feature>
<keyword evidence="3" id="KW-1185">Reference proteome</keyword>
<feature type="compositionally biased region" description="Low complexity" evidence="1">
    <location>
        <begin position="1"/>
        <end position="13"/>
    </location>
</feature>
<gene>
    <name evidence="2" type="ORF">Agub_g14788</name>
</gene>
<proteinExistence type="predicted"/>
<dbReference type="Proteomes" id="UP001054857">
    <property type="component" value="Unassembled WGS sequence"/>
</dbReference>
<evidence type="ECO:0000256" key="1">
    <source>
        <dbReference type="SAM" id="MobiDB-lite"/>
    </source>
</evidence>
<feature type="region of interest" description="Disordered" evidence="1">
    <location>
        <begin position="1"/>
        <end position="48"/>
    </location>
</feature>
<reference evidence="2 3" key="1">
    <citation type="journal article" date="2021" name="Sci. Rep.">
        <title>Genome sequencing of the multicellular alga Astrephomene provides insights into convergent evolution of germ-soma differentiation.</title>
        <authorList>
            <person name="Yamashita S."/>
            <person name="Yamamoto K."/>
            <person name="Matsuzaki R."/>
            <person name="Suzuki S."/>
            <person name="Yamaguchi H."/>
            <person name="Hirooka S."/>
            <person name="Minakuchi Y."/>
            <person name="Miyagishima S."/>
            <person name="Kawachi M."/>
            <person name="Toyoda A."/>
            <person name="Nozaki H."/>
        </authorList>
    </citation>
    <scope>NUCLEOTIDE SEQUENCE [LARGE SCALE GENOMIC DNA]</scope>
    <source>
        <strain evidence="2 3">NIES-4017</strain>
    </source>
</reference>
<protein>
    <recommendedName>
        <fullName evidence="4">BRCT domain-containing protein</fullName>
    </recommendedName>
</protein>
<comment type="caution">
    <text evidence="2">The sequence shown here is derived from an EMBL/GenBank/DDBJ whole genome shotgun (WGS) entry which is preliminary data.</text>
</comment>
<organism evidence="2 3">
    <name type="scientific">Astrephomene gubernaculifera</name>
    <dbReference type="NCBI Taxonomy" id="47775"/>
    <lineage>
        <taxon>Eukaryota</taxon>
        <taxon>Viridiplantae</taxon>
        <taxon>Chlorophyta</taxon>
        <taxon>core chlorophytes</taxon>
        <taxon>Chlorophyceae</taxon>
        <taxon>CS clade</taxon>
        <taxon>Chlamydomonadales</taxon>
        <taxon>Astrephomenaceae</taxon>
        <taxon>Astrephomene</taxon>
    </lineage>
</organism>
<evidence type="ECO:0008006" key="4">
    <source>
        <dbReference type="Google" id="ProtNLM"/>
    </source>
</evidence>
<sequence>GGAIVAAPATGTAAGDGGVDGGGGGGGSKAAKKRKAAGSGSAQQLPLLGSESVAGEVAGVSETPAEATAAAAWATKGTTGMTTGTAAAAAATTAAALVLPPPPQQPSGVNSSGNNSSGRKAVKLTFALSGFSSTERGQVAATLKQLRLPYIPINNEWDPRINALLAPSLKRSDKTVCAMAAGAWLLRADYLHAYLDLGTGQQQQQNSSGGGAGAAAGTGRAWLDPAAYELRECEDGPSVISTGAPAHWRQRAAARASSSTGTVTSSSGTSGRGGGAFSGLRLFIPPGLPAPLDSATLGRMLAAGGGVAVTAKAGGSAAALAAAARGCHAGVVPPEFKQ</sequence>
<accession>A0AAD3E434</accession>
<feature type="non-terminal residue" evidence="2">
    <location>
        <position position="1"/>
    </location>
</feature>
<evidence type="ECO:0000313" key="3">
    <source>
        <dbReference type="Proteomes" id="UP001054857"/>
    </source>
</evidence>
<name>A0AAD3E434_9CHLO</name>
<dbReference type="Gene3D" id="3.40.50.10190">
    <property type="entry name" value="BRCT domain"/>
    <property type="match status" value="1"/>
</dbReference>
<feature type="compositionally biased region" description="Low complexity" evidence="1">
    <location>
        <begin position="251"/>
        <end position="269"/>
    </location>
</feature>
<feature type="compositionally biased region" description="Gly residues" evidence="1">
    <location>
        <begin position="14"/>
        <end position="28"/>
    </location>
</feature>
<dbReference type="InterPro" id="IPR036420">
    <property type="entry name" value="BRCT_dom_sf"/>
</dbReference>